<dbReference type="Pfam" id="PF12728">
    <property type="entry name" value="HTH_17"/>
    <property type="match status" value="1"/>
</dbReference>
<dbReference type="NCBIfam" id="TIGR01764">
    <property type="entry name" value="excise"/>
    <property type="match status" value="1"/>
</dbReference>
<organism evidence="2 3">
    <name type="scientific">Mycolicibacterium tokaiense</name>
    <dbReference type="NCBI Taxonomy" id="39695"/>
    <lineage>
        <taxon>Bacteria</taxon>
        <taxon>Bacillati</taxon>
        <taxon>Actinomycetota</taxon>
        <taxon>Actinomycetes</taxon>
        <taxon>Mycobacteriales</taxon>
        <taxon>Mycobacteriaceae</taxon>
        <taxon>Mycolicibacterium</taxon>
    </lineage>
</organism>
<reference evidence="2 3" key="1">
    <citation type="submission" date="2018-06" db="EMBL/GenBank/DDBJ databases">
        <authorList>
            <consortium name="Pathogen Informatics"/>
            <person name="Doyle S."/>
        </authorList>
    </citation>
    <scope>NUCLEOTIDE SEQUENCE [LARGE SCALE GENOMIC DNA]</scope>
    <source>
        <strain evidence="2 3">NCTC10821</strain>
    </source>
</reference>
<protein>
    <submittedName>
        <fullName evidence="2">DNA binding domain, excisionase family</fullName>
    </submittedName>
</protein>
<dbReference type="OrthoDB" id="4870800at2"/>
<keyword evidence="3" id="KW-1185">Reference proteome</keyword>
<dbReference type="InterPro" id="IPR009061">
    <property type="entry name" value="DNA-bd_dom_put_sf"/>
</dbReference>
<accession>A0A378TDW3</accession>
<dbReference type="AlphaFoldDB" id="A0A378TDW3"/>
<evidence type="ECO:0000313" key="2">
    <source>
        <dbReference type="EMBL" id="STZ58988.1"/>
    </source>
</evidence>
<dbReference type="InterPro" id="IPR010093">
    <property type="entry name" value="SinI_DNA-bd"/>
</dbReference>
<proteinExistence type="predicted"/>
<dbReference type="SUPFAM" id="SSF46955">
    <property type="entry name" value="Putative DNA-binding domain"/>
    <property type="match status" value="1"/>
</dbReference>
<sequence length="65" mass="7098">MSDEHDRDALPPLLTRVEAAALLRISTATLDKRLRDGSLASRKIGGLVRIRREDVLALIFGEAAS</sequence>
<dbReference type="GO" id="GO:0003677">
    <property type="term" value="F:DNA binding"/>
    <property type="evidence" value="ECO:0007669"/>
    <property type="project" value="InterPro"/>
</dbReference>
<gene>
    <name evidence="2" type="ORF">NCTC10821_02510</name>
</gene>
<dbReference type="EMBL" id="UGQT01000001">
    <property type="protein sequence ID" value="STZ58988.1"/>
    <property type="molecule type" value="Genomic_DNA"/>
</dbReference>
<evidence type="ECO:0000313" key="3">
    <source>
        <dbReference type="Proteomes" id="UP000254978"/>
    </source>
</evidence>
<name>A0A378TDW3_9MYCO</name>
<evidence type="ECO:0000259" key="1">
    <source>
        <dbReference type="Pfam" id="PF12728"/>
    </source>
</evidence>
<dbReference type="RefSeq" id="WP_115278616.1">
    <property type="nucleotide sequence ID" value="NZ_AP022600.1"/>
</dbReference>
<feature type="domain" description="Helix-turn-helix" evidence="1">
    <location>
        <begin position="13"/>
        <end position="59"/>
    </location>
</feature>
<dbReference type="Proteomes" id="UP000254978">
    <property type="component" value="Unassembled WGS sequence"/>
</dbReference>
<dbReference type="InterPro" id="IPR041657">
    <property type="entry name" value="HTH_17"/>
</dbReference>